<dbReference type="PANTHER" id="PTHR11933:SF5">
    <property type="entry name" value="MITOCHONDRIAL TRNA-SPECIFIC 2-THIOURIDYLASE 1"/>
    <property type="match status" value="1"/>
</dbReference>
<dbReference type="Proteomes" id="UP001165060">
    <property type="component" value="Unassembled WGS sequence"/>
</dbReference>
<keyword evidence="4" id="KW-1185">Reference proteome</keyword>
<dbReference type="Pfam" id="PF03054">
    <property type="entry name" value="tRNA_Me_trans"/>
    <property type="match status" value="1"/>
</dbReference>
<evidence type="ECO:0000313" key="3">
    <source>
        <dbReference type="EMBL" id="GMI31263.1"/>
    </source>
</evidence>
<comment type="caution">
    <text evidence="3">The sequence shown here is derived from an EMBL/GenBank/DDBJ whole genome shotgun (WGS) entry which is preliminary data.</text>
</comment>
<evidence type="ECO:0000259" key="2">
    <source>
        <dbReference type="Pfam" id="PF20258"/>
    </source>
</evidence>
<feature type="region of interest" description="Disordered" evidence="1">
    <location>
        <begin position="103"/>
        <end position="135"/>
    </location>
</feature>
<proteinExistence type="predicted"/>
<dbReference type="Gene3D" id="3.40.50.620">
    <property type="entry name" value="HUPs"/>
    <property type="match status" value="1"/>
</dbReference>
<gene>
    <name evidence="3" type="ORF">TeGR_g14220</name>
</gene>
<evidence type="ECO:0000313" key="4">
    <source>
        <dbReference type="Proteomes" id="UP001165060"/>
    </source>
</evidence>
<name>A0ABQ6MSF3_9STRA</name>
<feature type="domain" description="tRNA-specific 2-thiouridylase MnmA-like C-terminal" evidence="2">
    <location>
        <begin position="435"/>
        <end position="516"/>
    </location>
</feature>
<feature type="compositionally biased region" description="Low complexity" evidence="1">
    <location>
        <begin position="126"/>
        <end position="135"/>
    </location>
</feature>
<organism evidence="3 4">
    <name type="scientific">Tetraparma gracilis</name>
    <dbReference type="NCBI Taxonomy" id="2962635"/>
    <lineage>
        <taxon>Eukaryota</taxon>
        <taxon>Sar</taxon>
        <taxon>Stramenopiles</taxon>
        <taxon>Ochrophyta</taxon>
        <taxon>Bolidophyceae</taxon>
        <taxon>Parmales</taxon>
        <taxon>Triparmaceae</taxon>
        <taxon>Tetraparma</taxon>
    </lineage>
</organism>
<dbReference type="Pfam" id="PF20258">
    <property type="entry name" value="tRNA_Me_trans_C"/>
    <property type="match status" value="1"/>
</dbReference>
<reference evidence="3 4" key="1">
    <citation type="journal article" date="2023" name="Commun. Biol.">
        <title>Genome analysis of Parmales, the sister group of diatoms, reveals the evolutionary specialization of diatoms from phago-mixotrophs to photoautotrophs.</title>
        <authorList>
            <person name="Ban H."/>
            <person name="Sato S."/>
            <person name="Yoshikawa S."/>
            <person name="Yamada K."/>
            <person name="Nakamura Y."/>
            <person name="Ichinomiya M."/>
            <person name="Sato N."/>
            <person name="Blanc-Mathieu R."/>
            <person name="Endo H."/>
            <person name="Kuwata A."/>
            <person name="Ogata H."/>
        </authorList>
    </citation>
    <scope>NUCLEOTIDE SEQUENCE [LARGE SCALE GENOMIC DNA]</scope>
</reference>
<dbReference type="SUPFAM" id="SSF52402">
    <property type="entry name" value="Adenine nucleotide alpha hydrolases-like"/>
    <property type="match status" value="1"/>
</dbReference>
<dbReference type="InterPro" id="IPR014729">
    <property type="entry name" value="Rossmann-like_a/b/a_fold"/>
</dbReference>
<dbReference type="InterPro" id="IPR046885">
    <property type="entry name" value="MnmA-like_C"/>
</dbReference>
<protein>
    <recommendedName>
        <fullName evidence="2">tRNA-specific 2-thiouridylase MnmA-like C-terminal domain-containing protein</fullName>
    </recommendedName>
</protein>
<dbReference type="EMBL" id="BRYB01000500">
    <property type="protein sequence ID" value="GMI31263.1"/>
    <property type="molecule type" value="Genomic_DNA"/>
</dbReference>
<dbReference type="PANTHER" id="PTHR11933">
    <property type="entry name" value="TRNA 5-METHYLAMINOMETHYL-2-THIOURIDYLATE -METHYLTRANSFERASE"/>
    <property type="match status" value="1"/>
</dbReference>
<sequence length="547" mass="59016">MPPRAPILASLWKTTAVTCPAEVSGYTTCVLAHHDADSLQKGSCDKEFKALKHCFQKLLELLLSAAQSNRHRLSHLPPLPPPTPSTLSSLSLDVHCAHMTNWNPGGADETDLKSRGIAPAPPPPSAAAAPRPNSSSRLVCGDDLYARSLEVYSHLQGLSTPRFSLEPSPCLSPIKRLQFTSAYEDNVFQPFLADLSQPTIKTPSPDTLCNRFVKFGELKKYADENEYDCLVTGHYASLHHPADVSLPPELSPALDLRKDQTYFLARVDPDNFRGVVFPLAATIKSVASPAPPPFPPSSPCIPFAPAPQTTRSLSSAYSLPSSATPDSTGLCFIPTRSFPKFISDHLPPPPPVCRFVCVDSGETLATQKIDLDANPNRNPSILTIGQTIAVGGLPEKHFAVRRSVEVGGEGSELVVTVARGTLHPALFVDEFYLEAGSVNWLGGAEGARETVEGGGRWRGVCRVRHGQPLCGCEIWLEGSRERVCVRVDSPMRGVAAGQVCVLYEEEGGMCVAGAEIAASGESYHERGLQLETQPWSSGENDRTNERV</sequence>
<accession>A0ABQ6MSF3</accession>
<dbReference type="Gene3D" id="2.40.30.10">
    <property type="entry name" value="Translation factors"/>
    <property type="match status" value="1"/>
</dbReference>
<evidence type="ECO:0000256" key="1">
    <source>
        <dbReference type="SAM" id="MobiDB-lite"/>
    </source>
</evidence>